<gene>
    <name evidence="8" type="ORF">SAMN04488579_10480</name>
</gene>
<evidence type="ECO:0000256" key="4">
    <source>
        <dbReference type="ARBA" id="ARBA00022989"/>
    </source>
</evidence>
<keyword evidence="2" id="KW-1003">Cell membrane</keyword>
<keyword evidence="4 6" id="KW-1133">Transmembrane helix</keyword>
<evidence type="ECO:0000256" key="3">
    <source>
        <dbReference type="ARBA" id="ARBA00022692"/>
    </source>
</evidence>
<feature type="domain" description="Phage shock protein PspC N-terminal" evidence="7">
    <location>
        <begin position="3"/>
        <end position="66"/>
    </location>
</feature>
<dbReference type="InterPro" id="IPR052027">
    <property type="entry name" value="PspC"/>
</dbReference>
<name>A0A1H3D5N6_EUBBA</name>
<dbReference type="AlphaFoldDB" id="A0A1H3D5N6"/>
<keyword evidence="5 6" id="KW-0472">Membrane</keyword>
<dbReference type="PANTHER" id="PTHR33885">
    <property type="entry name" value="PHAGE SHOCK PROTEIN C"/>
    <property type="match status" value="1"/>
</dbReference>
<dbReference type="RefSeq" id="WP_242873496.1">
    <property type="nucleotide sequence ID" value="NZ_FNOU01000004.1"/>
</dbReference>
<dbReference type="EMBL" id="FNOU01000004">
    <property type="protein sequence ID" value="SDX61064.1"/>
    <property type="molecule type" value="Genomic_DNA"/>
</dbReference>
<dbReference type="Pfam" id="PF04024">
    <property type="entry name" value="PspC"/>
    <property type="match status" value="1"/>
</dbReference>
<evidence type="ECO:0000256" key="5">
    <source>
        <dbReference type="ARBA" id="ARBA00023136"/>
    </source>
</evidence>
<sequence length="98" mass="11133">MKKRLMRDKEAGIFSGLCQGLGERFELSPWIFRALFVIPALPFVLTWVSTVASIGVYIILSILIKDKQKIVSHNVSVEYEIVEDEEGKEEDDADDCNQ</sequence>
<keyword evidence="3 6" id="KW-0812">Transmembrane</keyword>
<evidence type="ECO:0000313" key="8">
    <source>
        <dbReference type="EMBL" id="SDX61064.1"/>
    </source>
</evidence>
<evidence type="ECO:0000256" key="1">
    <source>
        <dbReference type="ARBA" id="ARBA00004162"/>
    </source>
</evidence>
<proteinExistence type="predicted"/>
<dbReference type="InterPro" id="IPR007168">
    <property type="entry name" value="Phageshock_PspC_N"/>
</dbReference>
<dbReference type="STRING" id="1528.SAMN04488579_10480"/>
<evidence type="ECO:0000313" key="9">
    <source>
        <dbReference type="Proteomes" id="UP000199652"/>
    </source>
</evidence>
<evidence type="ECO:0000256" key="2">
    <source>
        <dbReference type="ARBA" id="ARBA00022475"/>
    </source>
</evidence>
<dbReference type="GO" id="GO:0005886">
    <property type="term" value="C:plasma membrane"/>
    <property type="evidence" value="ECO:0007669"/>
    <property type="project" value="UniProtKB-SubCell"/>
</dbReference>
<dbReference type="Proteomes" id="UP000199652">
    <property type="component" value="Unassembled WGS sequence"/>
</dbReference>
<accession>A0A1H3D5N6</accession>
<reference evidence="9" key="1">
    <citation type="submission" date="2016-10" db="EMBL/GenBank/DDBJ databases">
        <authorList>
            <person name="Varghese N."/>
            <person name="Submissions S."/>
        </authorList>
    </citation>
    <scope>NUCLEOTIDE SEQUENCE [LARGE SCALE GENOMIC DNA]</scope>
    <source>
        <strain evidence="9">VPI 5359</strain>
    </source>
</reference>
<protein>
    <submittedName>
        <fullName evidence="8">Phage shock protein PspC (Stress-responsive transcriptional regulator)</fullName>
    </submittedName>
</protein>
<organism evidence="8 9">
    <name type="scientific">Eubacterium barkeri</name>
    <name type="common">Clostridium barkeri</name>
    <dbReference type="NCBI Taxonomy" id="1528"/>
    <lineage>
        <taxon>Bacteria</taxon>
        <taxon>Bacillati</taxon>
        <taxon>Bacillota</taxon>
        <taxon>Clostridia</taxon>
        <taxon>Eubacteriales</taxon>
        <taxon>Eubacteriaceae</taxon>
        <taxon>Eubacterium</taxon>
    </lineage>
</organism>
<evidence type="ECO:0000256" key="6">
    <source>
        <dbReference type="SAM" id="Phobius"/>
    </source>
</evidence>
<evidence type="ECO:0000259" key="7">
    <source>
        <dbReference type="Pfam" id="PF04024"/>
    </source>
</evidence>
<feature type="transmembrane region" description="Helical" evidence="6">
    <location>
        <begin position="32"/>
        <end position="60"/>
    </location>
</feature>
<comment type="subcellular location">
    <subcellularLocation>
        <location evidence="1">Cell membrane</location>
        <topology evidence="1">Single-pass membrane protein</topology>
    </subcellularLocation>
</comment>
<keyword evidence="9" id="KW-1185">Reference proteome</keyword>
<dbReference type="PANTHER" id="PTHR33885:SF3">
    <property type="entry name" value="PHAGE SHOCK PROTEIN C"/>
    <property type="match status" value="1"/>
</dbReference>